<protein>
    <submittedName>
        <fullName evidence="7">Uncharacterized protein</fullName>
    </submittedName>
</protein>
<keyword evidence="2" id="KW-0800">Toxin</keyword>
<dbReference type="RefSeq" id="WP_274712875.1">
    <property type="nucleotide sequence ID" value="NZ_JAILSO010000049.1"/>
</dbReference>
<reference evidence="7" key="2">
    <citation type="journal article" date="2022" name="J. Evol. Biol.">
        <title>Pre- and post-association barriers to host switching in sympatric mutualists.</title>
        <authorList>
            <person name="Dinges Z.M."/>
            <person name="Phillips R.K."/>
            <person name="Lively C.M."/>
            <person name="Bashey F."/>
        </authorList>
    </citation>
    <scope>NUCLEOTIDE SEQUENCE</scope>
    <source>
        <strain evidence="7">MC_266_E_2016</strain>
    </source>
</reference>
<evidence type="ECO:0000256" key="2">
    <source>
        <dbReference type="ARBA" id="ARBA00022656"/>
    </source>
</evidence>
<evidence type="ECO:0000256" key="3">
    <source>
        <dbReference type="ARBA" id="ARBA00022969"/>
    </source>
</evidence>
<accession>A0AAJ1JAI3</accession>
<dbReference type="Proteomes" id="UP001222434">
    <property type="component" value="Unassembled WGS sequence"/>
</dbReference>
<dbReference type="GO" id="GO:0090729">
    <property type="term" value="F:toxin activity"/>
    <property type="evidence" value="ECO:0007669"/>
    <property type="project" value="UniProtKB-KW"/>
</dbReference>
<organism evidence="7 8">
    <name type="scientific">Xenorhabdus bovienii</name>
    <name type="common">Xenorhabdus nematophila subsp. bovienii</name>
    <dbReference type="NCBI Taxonomy" id="40576"/>
    <lineage>
        <taxon>Bacteria</taxon>
        <taxon>Pseudomonadati</taxon>
        <taxon>Pseudomonadota</taxon>
        <taxon>Gammaproteobacteria</taxon>
        <taxon>Enterobacterales</taxon>
        <taxon>Morganellaceae</taxon>
        <taxon>Xenorhabdus</taxon>
    </lineage>
</organism>
<keyword evidence="4" id="KW-0843">Virulence</keyword>
<dbReference type="InterPro" id="IPR036716">
    <property type="entry name" value="Pest_crys_N_sf"/>
</dbReference>
<evidence type="ECO:0000256" key="4">
    <source>
        <dbReference type="ARBA" id="ARBA00023026"/>
    </source>
</evidence>
<comment type="similarity">
    <text evidence="1">Belongs to the delta endotoxin family.</text>
</comment>
<dbReference type="EMBL" id="JAILSO010000049">
    <property type="protein sequence ID" value="MDE1479152.1"/>
    <property type="molecule type" value="Genomic_DNA"/>
</dbReference>
<comment type="caution">
    <text evidence="7">The sequence shown here is derived from an EMBL/GenBank/DDBJ whole genome shotgun (WGS) entry which is preliminary data.</text>
</comment>
<keyword evidence="3" id="KW-0749">Sporulation</keyword>
<evidence type="ECO:0000256" key="6">
    <source>
        <dbReference type="SAM" id="Phobius"/>
    </source>
</evidence>
<keyword evidence="6" id="KW-0812">Transmembrane</keyword>
<keyword evidence="6" id="KW-0472">Membrane</keyword>
<proteinExistence type="inferred from homology"/>
<evidence type="ECO:0000313" key="8">
    <source>
        <dbReference type="Proteomes" id="UP001222434"/>
    </source>
</evidence>
<gene>
    <name evidence="7" type="ORF">KKJ01_13130</name>
</gene>
<feature type="coiled-coil region" evidence="5">
    <location>
        <begin position="169"/>
        <end position="206"/>
    </location>
</feature>
<dbReference type="GO" id="GO:0030435">
    <property type="term" value="P:sporulation resulting in formation of a cellular spore"/>
    <property type="evidence" value="ECO:0007669"/>
    <property type="project" value="UniProtKB-KW"/>
</dbReference>
<evidence type="ECO:0000256" key="5">
    <source>
        <dbReference type="SAM" id="Coils"/>
    </source>
</evidence>
<name>A0AAJ1JAI3_XENBV</name>
<feature type="transmembrane region" description="Helical" evidence="6">
    <location>
        <begin position="114"/>
        <end position="135"/>
    </location>
</feature>
<dbReference type="SUPFAM" id="SSF56849">
    <property type="entry name" value="delta-Endotoxin (insectocide), N-terminal domain"/>
    <property type="match status" value="1"/>
</dbReference>
<keyword evidence="6" id="KW-1133">Transmembrane helix</keyword>
<dbReference type="Gene3D" id="1.20.190.10">
    <property type="entry name" value="Pesticidal crystal protein, N-terminal domain"/>
    <property type="match status" value="1"/>
</dbReference>
<evidence type="ECO:0000256" key="1">
    <source>
        <dbReference type="ARBA" id="ARBA00007819"/>
    </source>
</evidence>
<evidence type="ECO:0000313" key="7">
    <source>
        <dbReference type="EMBL" id="MDE1479152.1"/>
    </source>
</evidence>
<dbReference type="AlphaFoldDB" id="A0AAJ1JAI3"/>
<reference evidence="7" key="1">
    <citation type="submission" date="2021-08" db="EMBL/GenBank/DDBJ databases">
        <authorList>
            <person name="Papudeshi B."/>
            <person name="Bashey-Visser F."/>
        </authorList>
    </citation>
    <scope>NUCLEOTIDE SEQUENCE</scope>
    <source>
        <strain evidence="7">MC_266_E_2016</strain>
    </source>
</reference>
<keyword evidence="5" id="KW-0175">Coiled coil</keyword>
<sequence length="338" mass="38802">MKLGSLYAVLSELQKSADLDEYQQALDSVLLQIPLNDEKIKNEKTYTQEKINFPLSTLLLPSAMNHYCPEFIPIERNIGIDIEKKLIQDIPLALSRTYITSFVNGKNLKYTCTMLSGMLGVFAGPIIGIILDLIFPPKSLDMEQIMKEVRKQIGGEIGNYDKEKLLNKFDNTSRKANLLAELIKQLEEAENKNDKETANKLRQQVSTRRSTHYDDCLDLANEVLVPPSNLEEYYIHYKLAPLYPLVMNAAISSISSYLIEFRVNKAIIDDYTSLLNKSYGFLQKLEEQALSLNNGAIRRDEYVNWVTWRKRYYVKDFINSRQLSVNNGGYSDKRDAML</sequence>